<accession>A0A7U2HWJ5</accession>
<sequence>MSAPQRDDHGPLPTAAIFDDAVYCAEALQLPADQTEDSVDRELALLAEESGIQEPWNFLYVPHDISRALSTVTLDTDTRSSISVRSQETQSTSFTSAPSRTSKDQVQNSERMPVMRSPPQHARASPMVEQPDLLLDTSPTAITPRFSSSNLSVSKSVLSDSSSSSNPNQRKKRAGLLGLFSRKGSRYIYPACIPLHGINVVCSSCTPQSRHGSRSRRTKLDCGHAPSADMIHVYVKEALQSGGQAVPSCCGAPLPRKVLESVMAREEVDLFINKALPSPGVETIRDSGYSEGGMSTVEFTRALEATSPPATPTSPPAVASRRRHEAINIDSALAKEAFRSFQTQEKEQLQHIFSFESNQRKALSAHHASSLKRLADLHETSKSKRIQQQLLELENLEEAQIMAEHDLRQAHDMETQNVATAIKHIEAYCRANSQSHPERPQVTEEDFKTLDRQRMIQQNLPKKHEDAINVLRARQERAMKNKIRKQEAELSSLDEAGEREKVTEEAEHAAEMGKLEALIESRRKRQRQRWNLKFEIWRKDWENQHKTVIDFDLDHETWPLHTAMTITPNPESSALAPYVQAAA</sequence>
<dbReference type="VEuPathDB" id="FungiDB:JI435_002500"/>
<evidence type="ECO:0000313" key="3">
    <source>
        <dbReference type="Proteomes" id="UP000663193"/>
    </source>
</evidence>
<reference evidence="3" key="1">
    <citation type="journal article" date="2021" name="BMC Genomics">
        <title>Chromosome-level genome assembly and manually-curated proteome of model necrotroph Parastagonospora nodorum Sn15 reveals a genome-wide trove of candidate effector homologs, and redundancy of virulence-related functions within an accessory chromosome.</title>
        <authorList>
            <person name="Bertazzoni S."/>
            <person name="Jones D.A.B."/>
            <person name="Phan H.T."/>
            <person name="Tan K.-C."/>
            <person name="Hane J.K."/>
        </authorList>
    </citation>
    <scope>NUCLEOTIDE SEQUENCE [LARGE SCALE GENOMIC DNA]</scope>
    <source>
        <strain evidence="3">SN15 / ATCC MYA-4574 / FGSC 10173)</strain>
    </source>
</reference>
<proteinExistence type="predicted"/>
<feature type="compositionally biased region" description="Polar residues" evidence="1">
    <location>
        <begin position="77"/>
        <end position="110"/>
    </location>
</feature>
<feature type="region of interest" description="Disordered" evidence="1">
    <location>
        <begin position="77"/>
        <end position="127"/>
    </location>
</feature>
<keyword evidence="3" id="KW-1185">Reference proteome</keyword>
<evidence type="ECO:0000256" key="1">
    <source>
        <dbReference type="SAM" id="MobiDB-lite"/>
    </source>
</evidence>
<evidence type="ECO:0000313" key="2">
    <source>
        <dbReference type="EMBL" id="QRC90732.1"/>
    </source>
</evidence>
<gene>
    <name evidence="2" type="ORF">JI435_002500</name>
</gene>
<dbReference type="OrthoDB" id="9977870at2759"/>
<dbReference type="AlphaFoldDB" id="A0A7U2HWJ5"/>
<dbReference type="Proteomes" id="UP000663193">
    <property type="component" value="Chromosome 1"/>
</dbReference>
<dbReference type="OMA" id="GEFIPPR"/>
<dbReference type="EMBL" id="CP069023">
    <property type="protein sequence ID" value="QRC90732.1"/>
    <property type="molecule type" value="Genomic_DNA"/>
</dbReference>
<name>A0A7U2HWJ5_PHANO</name>
<protein>
    <submittedName>
        <fullName evidence="2">Uncharacterized protein</fullName>
    </submittedName>
</protein>
<organism evidence="2 3">
    <name type="scientific">Phaeosphaeria nodorum (strain SN15 / ATCC MYA-4574 / FGSC 10173)</name>
    <name type="common">Glume blotch fungus</name>
    <name type="synonym">Parastagonospora nodorum</name>
    <dbReference type="NCBI Taxonomy" id="321614"/>
    <lineage>
        <taxon>Eukaryota</taxon>
        <taxon>Fungi</taxon>
        <taxon>Dikarya</taxon>
        <taxon>Ascomycota</taxon>
        <taxon>Pezizomycotina</taxon>
        <taxon>Dothideomycetes</taxon>
        <taxon>Pleosporomycetidae</taxon>
        <taxon>Pleosporales</taxon>
        <taxon>Pleosporineae</taxon>
        <taxon>Phaeosphaeriaceae</taxon>
        <taxon>Parastagonospora</taxon>
    </lineage>
</organism>